<dbReference type="Proteomes" id="UP001163821">
    <property type="component" value="Unassembled WGS sequence"/>
</dbReference>
<feature type="signal peptide" evidence="1">
    <location>
        <begin position="1"/>
        <end position="19"/>
    </location>
</feature>
<evidence type="ECO:0008006" key="4">
    <source>
        <dbReference type="Google" id="ProtNLM"/>
    </source>
</evidence>
<name>A0AA41Y5K7_9BACT</name>
<organism evidence="2 3">
    <name type="scientific">Gaoshiqia sediminis</name>
    <dbReference type="NCBI Taxonomy" id="2986998"/>
    <lineage>
        <taxon>Bacteria</taxon>
        <taxon>Pseudomonadati</taxon>
        <taxon>Bacteroidota</taxon>
        <taxon>Bacteroidia</taxon>
        <taxon>Marinilabiliales</taxon>
        <taxon>Prolixibacteraceae</taxon>
        <taxon>Gaoshiqia</taxon>
    </lineage>
</organism>
<keyword evidence="1" id="KW-0732">Signal</keyword>
<dbReference type="RefSeq" id="WP_282589907.1">
    <property type="nucleotide sequence ID" value="NZ_JAPAAF010000001.1"/>
</dbReference>
<evidence type="ECO:0000313" key="2">
    <source>
        <dbReference type="EMBL" id="MCW0481303.1"/>
    </source>
</evidence>
<sequence length="388" mass="43119">MRKITAILAILLLSITSFGQQFEAAKIKADEFKDVKVKVGADFALQLQMLDHEAPTELIDLKHNFNLPTANLSLTADLAPGIQLYMNNYMSSRHHNEAWVEGGYLTIDKLPFLPAADNIMQYLTIKAGVMMPNYGDAHFFRSNNAAVFSNPFVGNWIMDAFTNNPGLEVMYRNNGILALVGTNNGRMNYGRGNDIGEDLVFHWKLGYDTNINEDLRVRASVSGYHVGEGHSGSTLWDGDRSGARYYNVMQLATAESDNFRSGRWSPGANQTEMNSYMANLFVQFKGLEVFGIYENMKGVRSGNDQHFTQTALQAIYRFGSFYAGTRLNKVDNNDGSEVTRTNIGGGWYMIDNVLIKLDYVDQKYDGPAHGAIAGGKFNGLVLEAAISF</sequence>
<proteinExistence type="predicted"/>
<feature type="chain" id="PRO_5041317055" description="Porin" evidence="1">
    <location>
        <begin position="20"/>
        <end position="388"/>
    </location>
</feature>
<reference evidence="2" key="1">
    <citation type="submission" date="2022-10" db="EMBL/GenBank/DDBJ databases">
        <title>Gaoshiqiia sediminis gen. nov., sp. nov., isolated from coastal sediment.</title>
        <authorList>
            <person name="Yu W.X."/>
            <person name="Mu D.S."/>
            <person name="Du J.Z."/>
            <person name="Liang Y.Q."/>
        </authorList>
    </citation>
    <scope>NUCLEOTIDE SEQUENCE</scope>
    <source>
        <strain evidence="2">A06</strain>
    </source>
</reference>
<gene>
    <name evidence="2" type="ORF">N2K84_01085</name>
</gene>
<dbReference type="AlphaFoldDB" id="A0AA41Y5K7"/>
<comment type="caution">
    <text evidence="2">The sequence shown here is derived from an EMBL/GenBank/DDBJ whole genome shotgun (WGS) entry which is preliminary data.</text>
</comment>
<protein>
    <recommendedName>
        <fullName evidence="4">Porin</fullName>
    </recommendedName>
</protein>
<accession>A0AA41Y5K7</accession>
<evidence type="ECO:0000313" key="3">
    <source>
        <dbReference type="Proteomes" id="UP001163821"/>
    </source>
</evidence>
<dbReference type="EMBL" id="JAPAAF010000001">
    <property type="protein sequence ID" value="MCW0481303.1"/>
    <property type="molecule type" value="Genomic_DNA"/>
</dbReference>
<dbReference type="SUPFAM" id="SSF56935">
    <property type="entry name" value="Porins"/>
    <property type="match status" value="1"/>
</dbReference>
<evidence type="ECO:0000256" key="1">
    <source>
        <dbReference type="SAM" id="SignalP"/>
    </source>
</evidence>
<keyword evidence="3" id="KW-1185">Reference proteome</keyword>